<protein>
    <recommendedName>
        <fullName evidence="3">Ig-like domain-containing protein</fullName>
    </recommendedName>
</protein>
<feature type="domain" description="Ig-like" evidence="3">
    <location>
        <begin position="182"/>
        <end position="293"/>
    </location>
</feature>
<dbReference type="RefSeq" id="XP_038057410.1">
    <property type="nucleotide sequence ID" value="XM_038201482.1"/>
</dbReference>
<feature type="region of interest" description="Disordered" evidence="1">
    <location>
        <begin position="334"/>
        <end position="453"/>
    </location>
</feature>
<dbReference type="EnsemblMetazoa" id="XM_038201482.1">
    <property type="protein sequence ID" value="XP_038057410.1"/>
    <property type="gene ID" value="LOC119729002"/>
</dbReference>
<dbReference type="InterPro" id="IPR013783">
    <property type="entry name" value="Ig-like_fold"/>
</dbReference>
<organism evidence="4 5">
    <name type="scientific">Patiria miniata</name>
    <name type="common">Bat star</name>
    <name type="synonym">Asterina miniata</name>
    <dbReference type="NCBI Taxonomy" id="46514"/>
    <lineage>
        <taxon>Eukaryota</taxon>
        <taxon>Metazoa</taxon>
        <taxon>Echinodermata</taxon>
        <taxon>Eleutherozoa</taxon>
        <taxon>Asterozoa</taxon>
        <taxon>Asteroidea</taxon>
        <taxon>Valvatacea</taxon>
        <taxon>Valvatida</taxon>
        <taxon>Asterinidae</taxon>
        <taxon>Patiria</taxon>
    </lineage>
</organism>
<dbReference type="Gene3D" id="2.60.40.10">
    <property type="entry name" value="Immunoglobulins"/>
    <property type="match status" value="1"/>
</dbReference>
<feature type="compositionally biased region" description="Polar residues" evidence="1">
    <location>
        <begin position="334"/>
        <end position="353"/>
    </location>
</feature>
<reference evidence="4" key="1">
    <citation type="submission" date="2022-11" db="UniProtKB">
        <authorList>
            <consortium name="EnsemblMetazoa"/>
        </authorList>
    </citation>
    <scope>IDENTIFICATION</scope>
</reference>
<keyword evidence="2" id="KW-0812">Transmembrane</keyword>
<dbReference type="Gene3D" id="2.60.120.200">
    <property type="match status" value="1"/>
</dbReference>
<evidence type="ECO:0000313" key="4">
    <source>
        <dbReference type="EnsemblMetazoa" id="XP_038057410.1"/>
    </source>
</evidence>
<accession>A0A914A1B0</accession>
<dbReference type="Proteomes" id="UP000887568">
    <property type="component" value="Unplaced"/>
</dbReference>
<keyword evidence="2" id="KW-0472">Membrane</keyword>
<evidence type="ECO:0000256" key="2">
    <source>
        <dbReference type="SAM" id="Phobius"/>
    </source>
</evidence>
<keyword evidence="2" id="KW-1133">Transmembrane helix</keyword>
<sequence length="555" mass="59893">MTYIDAPAVVDHACAVLSDTDSALDLGSFDGECVSSPDLCSRGLTFALWVMAFDPVQMTSDWFFLSSGGHSSSAHGIAFYQSASDWSFRFKLRTSTKYVGEAVVPNSKISKEMWFHLALVFDHNDGIKVYVNGNLSAESRDFQNEVKNDGEVNFVVGAASTSSGFSKAAFSDLRVYAGAMTPSQVMDVMTCNSLNVSFEITEVRQLQPPLDSALSFECRARGIPNPILEWELKGGNGESTVPSSSPQSVEQTTINVTECVTRSTLRVHSNSENFTIAVCRATSSGQELVKDLTVVMHRAETITTSAVTAAVTNQQSHQTTSYTKQPGGDVITVKPTQNGKTGTRGVTKSTDTTEASRKEAADRTTWQSSSTAVIITQTLSGSRVTPDPTPETIGEGEATIVTMDAADTMRADSGDTTREPDDRETPEPSVTMSSPNDVDGDDDLEETPGQKSKSKLTWLAPVGVCIALLGIPAAFVLHYICKKKNNSVHDLAALLSTKQVTVPRPKSIERYRGATPMAPPKATPIPTPTQQAIRMVDVHEVNDPFDLTESMEKNM</sequence>
<feature type="transmembrane region" description="Helical" evidence="2">
    <location>
        <begin position="458"/>
        <end position="481"/>
    </location>
</feature>
<dbReference type="GeneID" id="119729002"/>
<dbReference type="SUPFAM" id="SSF49899">
    <property type="entry name" value="Concanavalin A-like lectins/glucanases"/>
    <property type="match status" value="1"/>
</dbReference>
<evidence type="ECO:0000313" key="5">
    <source>
        <dbReference type="Proteomes" id="UP000887568"/>
    </source>
</evidence>
<dbReference type="InterPro" id="IPR007110">
    <property type="entry name" value="Ig-like_dom"/>
</dbReference>
<feature type="compositionally biased region" description="Basic and acidic residues" evidence="1">
    <location>
        <begin position="407"/>
        <end position="426"/>
    </location>
</feature>
<dbReference type="PROSITE" id="PS50835">
    <property type="entry name" value="IG_LIKE"/>
    <property type="match status" value="1"/>
</dbReference>
<dbReference type="AlphaFoldDB" id="A0A914A1B0"/>
<dbReference type="InterPro" id="IPR013320">
    <property type="entry name" value="ConA-like_dom_sf"/>
</dbReference>
<name>A0A914A1B0_PATMI</name>
<feature type="compositionally biased region" description="Polar residues" evidence="1">
    <location>
        <begin position="364"/>
        <end position="383"/>
    </location>
</feature>
<proteinExistence type="predicted"/>
<keyword evidence="5" id="KW-1185">Reference proteome</keyword>
<evidence type="ECO:0000259" key="3">
    <source>
        <dbReference type="PROSITE" id="PS50835"/>
    </source>
</evidence>
<dbReference type="Pfam" id="PF13385">
    <property type="entry name" value="Laminin_G_3"/>
    <property type="match status" value="1"/>
</dbReference>
<evidence type="ECO:0000256" key="1">
    <source>
        <dbReference type="SAM" id="MobiDB-lite"/>
    </source>
</evidence>